<sequence>MSVTQWIPEAFNLREGNPFEYSEHTISSISGTEAFESAIKTRDRALCVVCGRSQRRVLDYCYIIPKEEDDTWEEMKDAGFVPRTAKGVEHEARNGIQLCTLHHSLFDAHCYYIRWMPEVVF</sequence>
<protein>
    <recommendedName>
        <fullName evidence="1">HNH nuclease domain-containing protein</fullName>
    </recommendedName>
</protein>
<keyword evidence="3" id="KW-1185">Reference proteome</keyword>
<dbReference type="Pfam" id="PF13391">
    <property type="entry name" value="HNH_2"/>
    <property type="match status" value="1"/>
</dbReference>
<dbReference type="AlphaFoldDB" id="A0A0C9XUR9"/>
<reference evidence="2 3" key="1">
    <citation type="submission" date="2014-04" db="EMBL/GenBank/DDBJ databases">
        <authorList>
            <consortium name="DOE Joint Genome Institute"/>
            <person name="Kuo A."/>
            <person name="Kohler A."/>
            <person name="Nagy L.G."/>
            <person name="Floudas D."/>
            <person name="Copeland A."/>
            <person name="Barry K.W."/>
            <person name="Cichocki N."/>
            <person name="Veneault-Fourrey C."/>
            <person name="LaButti K."/>
            <person name="Lindquist E.A."/>
            <person name="Lipzen A."/>
            <person name="Lundell T."/>
            <person name="Morin E."/>
            <person name="Murat C."/>
            <person name="Sun H."/>
            <person name="Tunlid A."/>
            <person name="Henrissat B."/>
            <person name="Grigoriev I.V."/>
            <person name="Hibbett D.S."/>
            <person name="Martin F."/>
            <person name="Nordberg H.P."/>
            <person name="Cantor M.N."/>
            <person name="Hua S.X."/>
        </authorList>
    </citation>
    <scope>NUCLEOTIDE SEQUENCE [LARGE SCALE GENOMIC DNA]</scope>
    <source>
        <strain evidence="2 3">LaAM-08-1</strain>
    </source>
</reference>
<dbReference type="Proteomes" id="UP000054477">
    <property type="component" value="Unassembled WGS sequence"/>
</dbReference>
<dbReference type="OrthoDB" id="2867287at2759"/>
<name>A0A0C9XUR9_9AGAR</name>
<evidence type="ECO:0000313" key="3">
    <source>
        <dbReference type="Proteomes" id="UP000054477"/>
    </source>
</evidence>
<organism evidence="2 3">
    <name type="scientific">Laccaria amethystina LaAM-08-1</name>
    <dbReference type="NCBI Taxonomy" id="1095629"/>
    <lineage>
        <taxon>Eukaryota</taxon>
        <taxon>Fungi</taxon>
        <taxon>Dikarya</taxon>
        <taxon>Basidiomycota</taxon>
        <taxon>Agaricomycotina</taxon>
        <taxon>Agaricomycetes</taxon>
        <taxon>Agaricomycetidae</taxon>
        <taxon>Agaricales</taxon>
        <taxon>Agaricineae</taxon>
        <taxon>Hydnangiaceae</taxon>
        <taxon>Laccaria</taxon>
    </lineage>
</organism>
<dbReference type="HOGENOM" id="CLU_166253_0_0_1"/>
<dbReference type="EMBL" id="KN838642">
    <property type="protein sequence ID" value="KIJ99682.1"/>
    <property type="molecule type" value="Genomic_DNA"/>
</dbReference>
<proteinExistence type="predicted"/>
<evidence type="ECO:0000313" key="2">
    <source>
        <dbReference type="EMBL" id="KIJ99682.1"/>
    </source>
</evidence>
<dbReference type="InterPro" id="IPR003615">
    <property type="entry name" value="HNH_nuc"/>
</dbReference>
<gene>
    <name evidence="2" type="ORF">K443DRAFT_101787</name>
</gene>
<feature type="domain" description="HNH nuclease" evidence="1">
    <location>
        <begin position="47"/>
        <end position="109"/>
    </location>
</feature>
<accession>A0A0C9XUR9</accession>
<reference evidence="3" key="2">
    <citation type="submission" date="2015-01" db="EMBL/GenBank/DDBJ databases">
        <title>Evolutionary Origins and Diversification of the Mycorrhizal Mutualists.</title>
        <authorList>
            <consortium name="DOE Joint Genome Institute"/>
            <consortium name="Mycorrhizal Genomics Consortium"/>
            <person name="Kohler A."/>
            <person name="Kuo A."/>
            <person name="Nagy L.G."/>
            <person name="Floudas D."/>
            <person name="Copeland A."/>
            <person name="Barry K.W."/>
            <person name="Cichocki N."/>
            <person name="Veneault-Fourrey C."/>
            <person name="LaButti K."/>
            <person name="Lindquist E.A."/>
            <person name="Lipzen A."/>
            <person name="Lundell T."/>
            <person name="Morin E."/>
            <person name="Murat C."/>
            <person name="Riley R."/>
            <person name="Ohm R."/>
            <person name="Sun H."/>
            <person name="Tunlid A."/>
            <person name="Henrissat B."/>
            <person name="Grigoriev I.V."/>
            <person name="Hibbett D.S."/>
            <person name="Martin F."/>
        </authorList>
    </citation>
    <scope>NUCLEOTIDE SEQUENCE [LARGE SCALE GENOMIC DNA]</scope>
    <source>
        <strain evidence="3">LaAM-08-1</strain>
    </source>
</reference>
<evidence type="ECO:0000259" key="1">
    <source>
        <dbReference type="Pfam" id="PF13391"/>
    </source>
</evidence>